<comment type="caution">
    <text evidence="2">The sequence shown here is derived from an EMBL/GenBank/DDBJ whole genome shotgun (WGS) entry which is preliminary data.</text>
</comment>
<keyword evidence="1" id="KW-0812">Transmembrane</keyword>
<keyword evidence="3" id="KW-1185">Reference proteome</keyword>
<accession>A0AA38GLY7</accession>
<feature type="transmembrane region" description="Helical" evidence="1">
    <location>
        <begin position="37"/>
        <end position="55"/>
    </location>
</feature>
<keyword evidence="1" id="KW-0472">Membrane</keyword>
<dbReference type="EMBL" id="JAHRHJ020000002">
    <property type="protein sequence ID" value="KAH9326004.1"/>
    <property type="molecule type" value="Genomic_DNA"/>
</dbReference>
<protein>
    <submittedName>
        <fullName evidence="2">Uncharacterized protein</fullName>
    </submittedName>
</protein>
<gene>
    <name evidence="2" type="ORF">KI387_006182</name>
</gene>
<reference evidence="2 3" key="1">
    <citation type="journal article" date="2021" name="Nat. Plants">
        <title>The Taxus genome provides insights into paclitaxel biosynthesis.</title>
        <authorList>
            <person name="Xiong X."/>
            <person name="Gou J."/>
            <person name="Liao Q."/>
            <person name="Li Y."/>
            <person name="Zhou Q."/>
            <person name="Bi G."/>
            <person name="Li C."/>
            <person name="Du R."/>
            <person name="Wang X."/>
            <person name="Sun T."/>
            <person name="Guo L."/>
            <person name="Liang H."/>
            <person name="Lu P."/>
            <person name="Wu Y."/>
            <person name="Zhang Z."/>
            <person name="Ro D.K."/>
            <person name="Shang Y."/>
            <person name="Huang S."/>
            <person name="Yan J."/>
        </authorList>
    </citation>
    <scope>NUCLEOTIDE SEQUENCE [LARGE SCALE GENOMIC DNA]</scope>
    <source>
        <strain evidence="2">Ta-2019</strain>
    </source>
</reference>
<feature type="non-terminal residue" evidence="2">
    <location>
        <position position="67"/>
    </location>
</feature>
<sequence>MSEKSFSSLANQLLYTDDTKLLEDERKRHRRIRSERTLHFIPFLLILCAFILWIATGSDMDYSIDGE</sequence>
<dbReference type="Proteomes" id="UP000824469">
    <property type="component" value="Unassembled WGS sequence"/>
</dbReference>
<organism evidence="2 3">
    <name type="scientific">Taxus chinensis</name>
    <name type="common">Chinese yew</name>
    <name type="synonym">Taxus wallichiana var. chinensis</name>
    <dbReference type="NCBI Taxonomy" id="29808"/>
    <lineage>
        <taxon>Eukaryota</taxon>
        <taxon>Viridiplantae</taxon>
        <taxon>Streptophyta</taxon>
        <taxon>Embryophyta</taxon>
        <taxon>Tracheophyta</taxon>
        <taxon>Spermatophyta</taxon>
        <taxon>Pinopsida</taxon>
        <taxon>Pinidae</taxon>
        <taxon>Conifers II</taxon>
        <taxon>Cupressales</taxon>
        <taxon>Taxaceae</taxon>
        <taxon>Taxus</taxon>
    </lineage>
</organism>
<dbReference type="AlphaFoldDB" id="A0AA38GLY7"/>
<proteinExistence type="predicted"/>
<evidence type="ECO:0000313" key="3">
    <source>
        <dbReference type="Proteomes" id="UP000824469"/>
    </source>
</evidence>
<evidence type="ECO:0000313" key="2">
    <source>
        <dbReference type="EMBL" id="KAH9326004.1"/>
    </source>
</evidence>
<evidence type="ECO:0000256" key="1">
    <source>
        <dbReference type="SAM" id="Phobius"/>
    </source>
</evidence>
<name>A0AA38GLY7_TAXCH</name>
<keyword evidence="1" id="KW-1133">Transmembrane helix</keyword>